<evidence type="ECO:0000313" key="2">
    <source>
        <dbReference type="EMBL" id="MDO3638791.1"/>
    </source>
</evidence>
<dbReference type="Proteomes" id="UP001168823">
    <property type="component" value="Unassembled WGS sequence"/>
</dbReference>
<evidence type="ECO:0000256" key="1">
    <source>
        <dbReference type="SAM" id="MobiDB-lite"/>
    </source>
</evidence>
<dbReference type="RefSeq" id="WP_302916039.1">
    <property type="nucleotide sequence ID" value="NZ_JAUMSQ010000243.1"/>
</dbReference>
<sequence length="180" mass="20359">MAEYTDPELRERIKEEIKASDKGGKKGQWSARKSQLLTQEYERQGGGYRGPKDDRQKSLEQWGKEDWQTKDGGARARGNRGETKRYLPKKAWDQLSDAEKKATDSKKRSASASGRQHVPNTKAAKGARAVGRLDELPVAQAVKLVGELDKRQLTSALQRERDGKARKTLIERLEAELSRR</sequence>
<name>A0ABT8ULZ8_9MYCO</name>
<reference evidence="2" key="1">
    <citation type="submission" date="2023-07" db="EMBL/GenBank/DDBJ databases">
        <title>Mycolicibacterium sp. nov., a novel bacterial species.</title>
        <authorList>
            <person name="Cao Y."/>
        </authorList>
    </citation>
    <scope>NUCLEOTIDE SEQUENCE</scope>
    <source>
        <strain evidence="2">KC 300</strain>
    </source>
</reference>
<accession>A0ABT8ULZ8</accession>
<evidence type="ECO:0008006" key="4">
    <source>
        <dbReference type="Google" id="ProtNLM"/>
    </source>
</evidence>
<evidence type="ECO:0000313" key="3">
    <source>
        <dbReference type="Proteomes" id="UP001168823"/>
    </source>
</evidence>
<feature type="compositionally biased region" description="Basic and acidic residues" evidence="1">
    <location>
        <begin position="50"/>
        <end position="85"/>
    </location>
</feature>
<keyword evidence="3" id="KW-1185">Reference proteome</keyword>
<dbReference type="EMBL" id="JAUMSQ010000243">
    <property type="protein sequence ID" value="MDO3638791.1"/>
    <property type="molecule type" value="Genomic_DNA"/>
</dbReference>
<proteinExistence type="predicted"/>
<feature type="compositionally biased region" description="Basic and acidic residues" evidence="1">
    <location>
        <begin position="97"/>
        <end position="107"/>
    </location>
</feature>
<organism evidence="2 3">
    <name type="scientific">Mycolicibacterium arseniciresistens</name>
    <dbReference type="NCBI Taxonomy" id="3062257"/>
    <lineage>
        <taxon>Bacteria</taxon>
        <taxon>Bacillati</taxon>
        <taxon>Actinomycetota</taxon>
        <taxon>Actinomycetes</taxon>
        <taxon>Mycobacteriales</taxon>
        <taxon>Mycobacteriaceae</taxon>
        <taxon>Mycolicibacterium</taxon>
    </lineage>
</organism>
<gene>
    <name evidence="2" type="ORF">Q2100_23835</name>
</gene>
<comment type="caution">
    <text evidence="2">The sequence shown here is derived from an EMBL/GenBank/DDBJ whole genome shotgun (WGS) entry which is preliminary data.</text>
</comment>
<protein>
    <recommendedName>
        <fullName evidence="4">DUF5872 domain-containing protein</fullName>
    </recommendedName>
</protein>
<feature type="region of interest" description="Disordered" evidence="1">
    <location>
        <begin position="16"/>
        <end position="133"/>
    </location>
</feature>